<keyword evidence="1" id="KW-0574">Periplasm</keyword>
<protein>
    <recommendedName>
        <fullName evidence="1">Cell division coordinator CpoB</fullName>
    </recommendedName>
</protein>
<dbReference type="Pfam" id="PF13432">
    <property type="entry name" value="TPR_16"/>
    <property type="match status" value="1"/>
</dbReference>
<feature type="chain" id="PRO_5044899994" description="Cell division coordinator CpoB" evidence="1">
    <location>
        <begin position="23"/>
        <end position="277"/>
    </location>
</feature>
<dbReference type="Proteomes" id="UP001560019">
    <property type="component" value="Unassembled WGS sequence"/>
</dbReference>
<accession>A0ABV3XWB8</accession>
<dbReference type="InterPro" id="IPR034706">
    <property type="entry name" value="CpoB"/>
</dbReference>
<dbReference type="InterPro" id="IPR014162">
    <property type="entry name" value="CpoB_C"/>
</dbReference>
<sequence precursor="true">MRGALIAVCCAVALGLAPGAQAQGRVETLADIRQEMSVLFVELQRLKRELNTTGAPEVGSPAGTALQRIDAIEGALQQLTARAEEMEHRIARIVNDGTTRLGDLEFRLCELEPGCDPATLGETSTLGGGAQPVAPAPATPSAPSAGGAEMAVGEQADFDRAQAAYQAGDFDAAAAQFAAFTETYPGGPLSGVAHFLRGEALSAQGRTSDAARAYLQSFSGDPDGARASEALLQLGVSLGTLGQTQEACVTLSEVATRFPGATVVPEAAAAREALGCP</sequence>
<keyword evidence="1" id="KW-0175">Coiled coil</keyword>
<organism evidence="3 4">
    <name type="scientific">Rhodovulum iodosum</name>
    <dbReference type="NCBI Taxonomy" id="68291"/>
    <lineage>
        <taxon>Bacteria</taxon>
        <taxon>Pseudomonadati</taxon>
        <taxon>Pseudomonadota</taxon>
        <taxon>Alphaproteobacteria</taxon>
        <taxon>Rhodobacterales</taxon>
        <taxon>Paracoccaceae</taxon>
        <taxon>Rhodovulum</taxon>
    </lineage>
</organism>
<evidence type="ECO:0000256" key="2">
    <source>
        <dbReference type="SAM" id="MobiDB-lite"/>
    </source>
</evidence>
<keyword evidence="1" id="KW-0131">Cell cycle</keyword>
<dbReference type="Gene3D" id="1.25.40.10">
    <property type="entry name" value="Tetratricopeptide repeat domain"/>
    <property type="match status" value="1"/>
</dbReference>
<dbReference type="InterPro" id="IPR019734">
    <property type="entry name" value="TPR_rpt"/>
</dbReference>
<comment type="function">
    <text evidence="1">Mediates coordination of peptidoglycan synthesis and outer membrane constriction during cell division.</text>
</comment>
<evidence type="ECO:0000256" key="1">
    <source>
        <dbReference type="HAMAP-Rule" id="MF_02066"/>
    </source>
</evidence>
<dbReference type="SUPFAM" id="SSF48452">
    <property type="entry name" value="TPR-like"/>
    <property type="match status" value="1"/>
</dbReference>
<comment type="similarity">
    <text evidence="1">Belongs to the CpoB family.</text>
</comment>
<evidence type="ECO:0000313" key="4">
    <source>
        <dbReference type="Proteomes" id="UP001560019"/>
    </source>
</evidence>
<keyword evidence="1" id="KW-0132">Cell division</keyword>
<comment type="caution">
    <text evidence="3">The sequence shown here is derived from an EMBL/GenBank/DDBJ whole genome shotgun (WGS) entry which is preliminary data.</text>
</comment>
<evidence type="ECO:0000313" key="3">
    <source>
        <dbReference type="EMBL" id="MEX5729652.1"/>
    </source>
</evidence>
<gene>
    <name evidence="1" type="primary">cpoB</name>
    <name evidence="3" type="ORF">Ga0609869_003005</name>
</gene>
<dbReference type="NCBIfam" id="TIGR02795">
    <property type="entry name" value="tol_pal_ybgF"/>
    <property type="match status" value="1"/>
</dbReference>
<keyword evidence="1" id="KW-0732">Signal</keyword>
<feature type="coiled-coil region" evidence="1">
    <location>
        <begin position="29"/>
        <end position="96"/>
    </location>
</feature>
<dbReference type="InterPro" id="IPR011990">
    <property type="entry name" value="TPR-like_helical_dom_sf"/>
</dbReference>
<dbReference type="Pfam" id="PF13174">
    <property type="entry name" value="TPR_6"/>
    <property type="match status" value="1"/>
</dbReference>
<feature type="signal peptide" evidence="1">
    <location>
        <begin position="1"/>
        <end position="22"/>
    </location>
</feature>
<keyword evidence="4" id="KW-1185">Reference proteome</keyword>
<proteinExistence type="inferred from homology"/>
<feature type="region of interest" description="Disordered" evidence="2">
    <location>
        <begin position="121"/>
        <end position="149"/>
    </location>
</feature>
<dbReference type="HAMAP" id="MF_02066">
    <property type="entry name" value="CpoB"/>
    <property type="match status" value="1"/>
</dbReference>
<reference evidence="3 4" key="1">
    <citation type="submission" date="2024-06" db="EMBL/GenBank/DDBJ databases">
        <title>Genome of Rhodovulum iodosum, a marine photoferrotroph.</title>
        <authorList>
            <person name="Bianchini G."/>
            <person name="Nikeleit V."/>
            <person name="Kappler A."/>
            <person name="Bryce C."/>
            <person name="Sanchez-Baracaldo P."/>
        </authorList>
    </citation>
    <scope>NUCLEOTIDE SEQUENCE [LARGE SCALE GENOMIC DNA]</scope>
    <source>
        <strain evidence="3 4">UT/N1</strain>
    </source>
</reference>
<name>A0ABV3XWB8_9RHOB</name>
<dbReference type="EMBL" id="JBEHHI010000003">
    <property type="protein sequence ID" value="MEX5729652.1"/>
    <property type="molecule type" value="Genomic_DNA"/>
</dbReference>
<dbReference type="RefSeq" id="WP_245972137.1">
    <property type="nucleotide sequence ID" value="NZ_JBEHHI010000003.1"/>
</dbReference>
<comment type="subcellular location">
    <subcellularLocation>
        <location evidence="1">Periplasm</location>
    </subcellularLocation>
</comment>